<name>A0A917WAU6_9RHOB</name>
<reference evidence="1" key="1">
    <citation type="journal article" date="2014" name="Int. J. Syst. Evol. Microbiol.">
        <title>Complete genome sequence of Corynebacterium casei LMG S-19264T (=DSM 44701T), isolated from a smear-ripened cheese.</title>
        <authorList>
            <consortium name="US DOE Joint Genome Institute (JGI-PGF)"/>
            <person name="Walter F."/>
            <person name="Albersmeier A."/>
            <person name="Kalinowski J."/>
            <person name="Ruckert C."/>
        </authorList>
    </citation>
    <scope>NUCLEOTIDE SEQUENCE</scope>
    <source>
        <strain evidence="1">CGMCC 1.6293</strain>
    </source>
</reference>
<dbReference type="AlphaFoldDB" id="A0A917WAU6"/>
<comment type="caution">
    <text evidence="1">The sequence shown here is derived from an EMBL/GenBank/DDBJ whole genome shotgun (WGS) entry which is preliminary data.</text>
</comment>
<dbReference type="EMBL" id="BMLF01000001">
    <property type="protein sequence ID" value="GGL88422.1"/>
    <property type="molecule type" value="Genomic_DNA"/>
</dbReference>
<gene>
    <name evidence="1" type="ORF">GCM10011534_08070</name>
</gene>
<dbReference type="Proteomes" id="UP000649829">
    <property type="component" value="Unassembled WGS sequence"/>
</dbReference>
<protein>
    <submittedName>
        <fullName evidence="1">Uncharacterized protein</fullName>
    </submittedName>
</protein>
<sequence>MLKTATAAIALTLVSAVPGFSLDRPFPVSGVEVATDLDGVAVSDVTNFYPAFNEDLEKAIWAEVENPQTGGSRGFNIDVKVTSIELDDAAMGPAGEFNEMTGIVTYTFDGADQASGTFPIEVKATAGDAPAGVIVVAPSEADYYRAMVMAFASGVTDRMADLPEPTADAIQEDR</sequence>
<keyword evidence="2" id="KW-1185">Reference proteome</keyword>
<dbReference type="RefSeq" id="WP_028285717.1">
    <property type="nucleotide sequence ID" value="NZ_BMLF01000001.1"/>
</dbReference>
<organism evidence="1 2">
    <name type="scientific">Pseudooceanicola nanhaiensis</name>
    <dbReference type="NCBI Taxonomy" id="375761"/>
    <lineage>
        <taxon>Bacteria</taxon>
        <taxon>Pseudomonadati</taxon>
        <taxon>Pseudomonadota</taxon>
        <taxon>Alphaproteobacteria</taxon>
        <taxon>Rhodobacterales</taxon>
        <taxon>Paracoccaceae</taxon>
        <taxon>Pseudooceanicola</taxon>
    </lineage>
</organism>
<reference evidence="1" key="2">
    <citation type="submission" date="2020-09" db="EMBL/GenBank/DDBJ databases">
        <authorList>
            <person name="Sun Q."/>
            <person name="Zhou Y."/>
        </authorList>
    </citation>
    <scope>NUCLEOTIDE SEQUENCE</scope>
    <source>
        <strain evidence="1">CGMCC 1.6293</strain>
    </source>
</reference>
<evidence type="ECO:0000313" key="2">
    <source>
        <dbReference type="Proteomes" id="UP000649829"/>
    </source>
</evidence>
<accession>A0A917WAU6</accession>
<proteinExistence type="predicted"/>
<evidence type="ECO:0000313" key="1">
    <source>
        <dbReference type="EMBL" id="GGL88422.1"/>
    </source>
</evidence>